<gene>
    <name evidence="2" type="ORF">COW98_04710</name>
</gene>
<keyword evidence="1" id="KW-0812">Transmembrane</keyword>
<feature type="transmembrane region" description="Helical" evidence="1">
    <location>
        <begin position="221"/>
        <end position="244"/>
    </location>
</feature>
<evidence type="ECO:0000313" key="3">
    <source>
        <dbReference type="Proteomes" id="UP000231021"/>
    </source>
</evidence>
<keyword evidence="1" id="KW-0472">Membrane</keyword>
<evidence type="ECO:0000313" key="2">
    <source>
        <dbReference type="EMBL" id="PIP62327.1"/>
    </source>
</evidence>
<name>A0A2H0BXD0_9BACT</name>
<organism evidence="2 3">
    <name type="scientific">Candidatus Roizmanbacteria bacterium CG22_combo_CG10-13_8_21_14_all_35_9</name>
    <dbReference type="NCBI Taxonomy" id="1974861"/>
    <lineage>
        <taxon>Bacteria</taxon>
        <taxon>Candidatus Roizmaniibacteriota</taxon>
    </lineage>
</organism>
<dbReference type="EMBL" id="PCTB01000094">
    <property type="protein sequence ID" value="PIP62327.1"/>
    <property type="molecule type" value="Genomic_DNA"/>
</dbReference>
<feature type="transmembrane region" description="Helical" evidence="1">
    <location>
        <begin position="179"/>
        <end position="200"/>
    </location>
</feature>
<evidence type="ECO:0000256" key="1">
    <source>
        <dbReference type="SAM" id="Phobius"/>
    </source>
</evidence>
<keyword evidence="1" id="KW-1133">Transmembrane helix</keyword>
<comment type="caution">
    <text evidence="2">The sequence shown here is derived from an EMBL/GenBank/DDBJ whole genome shotgun (WGS) entry which is preliminary data.</text>
</comment>
<reference evidence="2 3" key="1">
    <citation type="submission" date="2017-09" db="EMBL/GenBank/DDBJ databases">
        <title>Depth-based differentiation of microbial function through sediment-hosted aquifers and enrichment of novel symbionts in the deep terrestrial subsurface.</title>
        <authorList>
            <person name="Probst A.J."/>
            <person name="Ladd B."/>
            <person name="Jarett J.K."/>
            <person name="Geller-Mcgrath D.E."/>
            <person name="Sieber C.M."/>
            <person name="Emerson J.B."/>
            <person name="Anantharaman K."/>
            <person name="Thomas B.C."/>
            <person name="Malmstrom R."/>
            <person name="Stieglmeier M."/>
            <person name="Klingl A."/>
            <person name="Woyke T."/>
            <person name="Ryan C.M."/>
            <person name="Banfield J.F."/>
        </authorList>
    </citation>
    <scope>NUCLEOTIDE SEQUENCE [LARGE SCALE GENOMIC DNA]</scope>
    <source>
        <strain evidence="2">CG22_combo_CG10-13_8_21_14_all_35_9</strain>
    </source>
</reference>
<dbReference type="Proteomes" id="UP000231021">
    <property type="component" value="Unassembled WGS sequence"/>
</dbReference>
<sequence length="250" mass="27602">MRRLIFIFLFTIFFGFIFSYKINAQAVTLSRLTIPGINCGDAEHTNKNQCCRVYYPSSFIPPDLGPLNSLVNTFSFFTNYTKNNFLQPILDVYGQLVTKNYSSCSIGIQSTPDPNDSNCKCINPISPSPSYLSALNDFCQRQSKPEERIKCLNCANGGGVWSGMGCVYTDTKDFIEKTVFGLGIGLAGGFALLCIIYAAFMMQSSQGNPEKLKKAQELITSCIMGLMLIIFSVFILRLIGVSILKIPGFG</sequence>
<dbReference type="AlphaFoldDB" id="A0A2H0BXD0"/>
<accession>A0A2H0BXD0</accession>
<proteinExistence type="predicted"/>
<protein>
    <submittedName>
        <fullName evidence="2">Uncharacterized protein</fullName>
    </submittedName>
</protein>